<keyword evidence="2" id="KW-0472">Membrane</keyword>
<dbReference type="SUPFAM" id="SSF56112">
    <property type="entry name" value="Protein kinase-like (PK-like)"/>
    <property type="match status" value="1"/>
</dbReference>
<reference evidence="4 5" key="1">
    <citation type="submission" date="2017-09" db="EMBL/GenBank/DDBJ databases">
        <title>Depth-based differentiation of microbial function through sediment-hosted aquifers and enrichment of novel symbionts in the deep terrestrial subsurface.</title>
        <authorList>
            <person name="Probst A.J."/>
            <person name="Ladd B."/>
            <person name="Jarett J.K."/>
            <person name="Geller-Mcgrath D.E."/>
            <person name="Sieber C.M."/>
            <person name="Emerson J.B."/>
            <person name="Anantharaman K."/>
            <person name="Thomas B.C."/>
            <person name="Malmstrom R."/>
            <person name="Stieglmeier M."/>
            <person name="Klingl A."/>
            <person name="Woyke T."/>
            <person name="Ryan C.M."/>
            <person name="Banfield J.F."/>
        </authorList>
    </citation>
    <scope>NUCLEOTIDE SEQUENCE [LARGE SCALE GENOMIC DNA]</scope>
    <source>
        <strain evidence="4">CG23_combo_of_CG06-09_8_20_14_all_48_7</strain>
    </source>
</reference>
<sequence>FRTFLREVLEFGTFHADPHPGNICLCGGRICLVDFGIVGFLTEPDREILFDIVSSFAGEDLDNLIAAFYRFRLISPDINERLFRRAMADLFERYRGLPAGRIKLGQFLIDAIRVGRKFEISFSSDLALLGKALLMIESLASSLNPAFEPLTAARPLIKKIQAEYFRPENLVSRMVHKARLVGQNLSETPNLLFSTLRKVESGNLKIQFIHQGLEGITRELEQSITKLAWALLLTAVIISGALIFIKYVR</sequence>
<keyword evidence="2" id="KW-1133">Transmembrane helix</keyword>
<comment type="similarity">
    <text evidence="1">Belongs to the protein kinase superfamily. ADCK protein kinase family.</text>
</comment>
<proteinExistence type="inferred from homology"/>
<dbReference type="Proteomes" id="UP000230392">
    <property type="component" value="Unassembled WGS sequence"/>
</dbReference>
<feature type="non-terminal residue" evidence="4">
    <location>
        <position position="1"/>
    </location>
</feature>
<dbReference type="PANTHER" id="PTHR10566">
    <property type="entry name" value="CHAPERONE-ACTIVITY OF BC1 COMPLEX CABC1 -RELATED"/>
    <property type="match status" value="1"/>
</dbReference>
<dbReference type="InterPro" id="IPR004147">
    <property type="entry name" value="ABC1_dom"/>
</dbReference>
<dbReference type="InterPro" id="IPR011009">
    <property type="entry name" value="Kinase-like_dom_sf"/>
</dbReference>
<name>A0A2G9YAT4_9BACT</name>
<dbReference type="PANTHER" id="PTHR10566:SF113">
    <property type="entry name" value="PROTEIN ACTIVITY OF BC1 COMPLEX KINASE 7, CHLOROPLASTIC"/>
    <property type="match status" value="1"/>
</dbReference>
<dbReference type="InterPro" id="IPR050154">
    <property type="entry name" value="UbiB_kinase"/>
</dbReference>
<accession>A0A2G9YAT4</accession>
<feature type="domain" description="ABC1 atypical kinase-like" evidence="3">
    <location>
        <begin position="1"/>
        <end position="64"/>
    </location>
</feature>
<feature type="transmembrane region" description="Helical" evidence="2">
    <location>
        <begin position="227"/>
        <end position="248"/>
    </location>
</feature>
<evidence type="ECO:0000313" key="4">
    <source>
        <dbReference type="EMBL" id="PIP16324.1"/>
    </source>
</evidence>
<organism evidence="4 5">
    <name type="scientific">bacterium (Candidatus Ratteibacteria) CG23_combo_of_CG06-09_8_20_14_all_48_7</name>
    <dbReference type="NCBI Taxonomy" id="2014292"/>
    <lineage>
        <taxon>Bacteria</taxon>
        <taxon>Candidatus Ratteibacteria</taxon>
    </lineage>
</organism>
<keyword evidence="2" id="KW-0812">Transmembrane</keyword>
<evidence type="ECO:0000313" key="5">
    <source>
        <dbReference type="Proteomes" id="UP000230392"/>
    </source>
</evidence>
<dbReference type="AlphaFoldDB" id="A0A2G9YAT4"/>
<evidence type="ECO:0000256" key="1">
    <source>
        <dbReference type="ARBA" id="ARBA00009670"/>
    </source>
</evidence>
<dbReference type="EMBL" id="PCRF01000142">
    <property type="protein sequence ID" value="PIP16324.1"/>
    <property type="molecule type" value="Genomic_DNA"/>
</dbReference>
<evidence type="ECO:0000256" key="2">
    <source>
        <dbReference type="SAM" id="Phobius"/>
    </source>
</evidence>
<protein>
    <recommendedName>
        <fullName evidence="3">ABC1 atypical kinase-like domain-containing protein</fullName>
    </recommendedName>
</protein>
<gene>
    <name evidence="4" type="ORF">COX46_02930</name>
</gene>
<comment type="caution">
    <text evidence="4">The sequence shown here is derived from an EMBL/GenBank/DDBJ whole genome shotgun (WGS) entry which is preliminary data.</text>
</comment>
<evidence type="ECO:0000259" key="3">
    <source>
        <dbReference type="Pfam" id="PF03109"/>
    </source>
</evidence>
<dbReference type="Pfam" id="PF03109">
    <property type="entry name" value="ABC1"/>
    <property type="match status" value="1"/>
</dbReference>